<comment type="caution">
    <text evidence="1">The sequence shown here is derived from an EMBL/GenBank/DDBJ whole genome shotgun (WGS) entry which is preliminary data.</text>
</comment>
<dbReference type="Proteomes" id="UP000465601">
    <property type="component" value="Unassembled WGS sequence"/>
</dbReference>
<organism evidence="1 2">
    <name type="scientific">Alkaliphilus serpentinus</name>
    <dbReference type="NCBI Taxonomy" id="1482731"/>
    <lineage>
        <taxon>Bacteria</taxon>
        <taxon>Bacillati</taxon>
        <taxon>Bacillota</taxon>
        <taxon>Clostridia</taxon>
        <taxon>Peptostreptococcales</taxon>
        <taxon>Natronincolaceae</taxon>
        <taxon>Alkaliphilus</taxon>
    </lineage>
</organism>
<dbReference type="InterPro" id="IPR016155">
    <property type="entry name" value="Mopterin_synth/thiamin_S_b"/>
</dbReference>
<accession>A0A833MAL1</accession>
<gene>
    <name evidence="1" type="ORF">F8153_02435</name>
</gene>
<dbReference type="InterPro" id="IPR003749">
    <property type="entry name" value="ThiS/MoaD-like"/>
</dbReference>
<dbReference type="SUPFAM" id="SSF54285">
    <property type="entry name" value="MoaD/ThiS"/>
    <property type="match status" value="1"/>
</dbReference>
<dbReference type="RefSeq" id="WP_151864764.1">
    <property type="nucleotide sequence ID" value="NZ_WBZB01000008.1"/>
</dbReference>
<dbReference type="Pfam" id="PF02597">
    <property type="entry name" value="ThiS"/>
    <property type="match status" value="1"/>
</dbReference>
<reference evidence="1 2" key="1">
    <citation type="submission" date="2019-10" db="EMBL/GenBank/DDBJ databases">
        <title>Alkaliphilus serpentinus sp. nov. and Alkaliphilus pronyensis sp. nov., two novel anaerobic alkaliphilic species isolated from the serpentinized-hosted hydrothermal field of the Prony Bay (New Caledonia).</title>
        <authorList>
            <person name="Postec A."/>
        </authorList>
    </citation>
    <scope>NUCLEOTIDE SEQUENCE [LARGE SCALE GENOMIC DNA]</scope>
    <source>
        <strain evidence="1 2">LacT</strain>
    </source>
</reference>
<proteinExistence type="predicted"/>
<dbReference type="EMBL" id="WBZB01000008">
    <property type="protein sequence ID" value="KAB3532514.1"/>
    <property type="molecule type" value="Genomic_DNA"/>
</dbReference>
<sequence length="74" mass="8220">MKIEVRLFATLRENRGKVLTMEFEEGSTAKEVITQLNIPIEEAAILLINGKHEALDYQLIDHDVVSIFPPVGGG</sequence>
<evidence type="ECO:0000313" key="2">
    <source>
        <dbReference type="Proteomes" id="UP000465601"/>
    </source>
</evidence>
<evidence type="ECO:0000313" key="1">
    <source>
        <dbReference type="EMBL" id="KAB3532514.1"/>
    </source>
</evidence>
<keyword evidence="2" id="KW-1185">Reference proteome</keyword>
<dbReference type="AlphaFoldDB" id="A0A833MAL1"/>
<dbReference type="Gene3D" id="3.10.20.30">
    <property type="match status" value="1"/>
</dbReference>
<name>A0A833MAL1_9FIRM</name>
<dbReference type="OrthoDB" id="9801945at2"/>
<dbReference type="InterPro" id="IPR012675">
    <property type="entry name" value="Beta-grasp_dom_sf"/>
</dbReference>
<protein>
    <submittedName>
        <fullName evidence="1">MoaD/ThiS family protein</fullName>
    </submittedName>
</protein>